<feature type="domain" description="Zinc finger DksA/TraR C4-type" evidence="6">
    <location>
        <begin position="35"/>
        <end position="64"/>
    </location>
</feature>
<dbReference type="GO" id="GO:0008270">
    <property type="term" value="F:zinc ion binding"/>
    <property type="evidence" value="ECO:0007669"/>
    <property type="project" value="UniProtKB-KW"/>
</dbReference>
<proteinExistence type="predicted"/>
<evidence type="ECO:0000313" key="7">
    <source>
        <dbReference type="EMBL" id="KAF7600711.1"/>
    </source>
</evidence>
<feature type="region of interest" description="Disordered" evidence="5">
    <location>
        <begin position="1"/>
        <end position="25"/>
    </location>
</feature>
<dbReference type="PROSITE" id="PS51128">
    <property type="entry name" value="ZF_DKSA_2"/>
    <property type="match status" value="1"/>
</dbReference>
<protein>
    <recommendedName>
        <fullName evidence="6">Zinc finger DksA/TraR C4-type domain-containing protein</fullName>
    </recommendedName>
</protein>
<keyword evidence="10" id="KW-1185">Reference proteome</keyword>
<reference evidence="8 9" key="2">
    <citation type="submission" date="2017-07" db="EMBL/GenBank/DDBJ databases">
        <title>Candidatus Dactylopiibacterium carminicum, a nitrogen-fixing symbiont of the cochineal insect Dactylopius coccus and Dactylopius opuntiae (Hemiptera: Coccoidea: Dactylopiidae).</title>
        <authorList>
            <person name="Vera A."/>
        </authorList>
    </citation>
    <scope>NUCLEOTIDE SEQUENCE [LARGE SCALE GENOMIC DNA]</scope>
    <source>
        <strain evidence="8 9">NFDCM</strain>
    </source>
</reference>
<evidence type="ECO:0000313" key="10">
    <source>
        <dbReference type="Proteomes" id="UP000623509"/>
    </source>
</evidence>
<comment type="caution">
    <text evidence="8">The sequence shown here is derived from an EMBL/GenBank/DDBJ whole genome shotgun (WGS) entry which is preliminary data.</text>
</comment>
<dbReference type="Pfam" id="PF01258">
    <property type="entry name" value="zf-dskA_traR"/>
    <property type="match status" value="1"/>
</dbReference>
<accession>A0A272ERZ2</accession>
<dbReference type="EMBL" id="NMRN01000037">
    <property type="protein sequence ID" value="PAS92470.1"/>
    <property type="molecule type" value="Genomic_DNA"/>
</dbReference>
<feature type="zinc finger region" description="dksA C4-type" evidence="4">
    <location>
        <begin position="35"/>
        <end position="59"/>
    </location>
</feature>
<dbReference type="AlphaFoldDB" id="A0A272ERZ2"/>
<evidence type="ECO:0000259" key="6">
    <source>
        <dbReference type="Pfam" id="PF01258"/>
    </source>
</evidence>
<dbReference type="Gene3D" id="1.20.120.910">
    <property type="entry name" value="DksA, coiled-coil domain"/>
    <property type="match status" value="1"/>
</dbReference>
<dbReference type="SUPFAM" id="SSF57716">
    <property type="entry name" value="Glucocorticoid receptor-like (DNA-binding domain)"/>
    <property type="match status" value="1"/>
</dbReference>
<dbReference type="PROSITE" id="PS01102">
    <property type="entry name" value="ZF_DKSA_1"/>
    <property type="match status" value="1"/>
</dbReference>
<reference evidence="7 10" key="1">
    <citation type="submission" date="2016-08" db="EMBL/GenBank/DDBJ databases">
        <title>Candidatus Dactylopiibacterium carminicum genome sequence.</title>
        <authorList>
            <person name="Ramirez-Puebla S.T."/>
            <person name="Ormeno-Orrillo E."/>
            <person name="Vera-Ponce De Leon A."/>
            <person name="Luis L."/>
            <person name="Sanchez-Flores A."/>
            <person name="Monica R."/>
            <person name="Martinez-Romero E."/>
        </authorList>
    </citation>
    <scope>NUCLEOTIDE SEQUENCE [LARGE SCALE GENOMIC DNA]</scope>
    <source>
        <strain evidence="7">END1</strain>
    </source>
</reference>
<evidence type="ECO:0000256" key="1">
    <source>
        <dbReference type="ARBA" id="ARBA00022723"/>
    </source>
</evidence>
<evidence type="ECO:0000256" key="2">
    <source>
        <dbReference type="ARBA" id="ARBA00022771"/>
    </source>
</evidence>
<sequence length="73" mass="8181">MNPADIAQDRELEEWSRPQSEAAQHDTELPAAFFCEDCEIEIPPERRDAQPGCTRCAACQADYESLKKRGLAA</sequence>
<keyword evidence="1" id="KW-0479">Metal-binding</keyword>
<evidence type="ECO:0000313" key="8">
    <source>
        <dbReference type="EMBL" id="PAS92470.1"/>
    </source>
</evidence>
<dbReference type="RefSeq" id="WP_095523059.1">
    <property type="nucleotide sequence ID" value="NZ_MDUX01000002.1"/>
</dbReference>
<keyword evidence="2" id="KW-0863">Zinc-finger</keyword>
<feature type="compositionally biased region" description="Basic and acidic residues" evidence="5">
    <location>
        <begin position="7"/>
        <end position="16"/>
    </location>
</feature>
<dbReference type="OrthoDB" id="9811543at2"/>
<keyword evidence="3" id="KW-0862">Zinc</keyword>
<dbReference type="InterPro" id="IPR020458">
    <property type="entry name" value="Znf_DskA_TraR_CS"/>
</dbReference>
<dbReference type="EMBL" id="MDUX01000002">
    <property type="protein sequence ID" value="KAF7600711.1"/>
    <property type="molecule type" value="Genomic_DNA"/>
</dbReference>
<evidence type="ECO:0000256" key="4">
    <source>
        <dbReference type="PROSITE-ProRule" id="PRU00510"/>
    </source>
</evidence>
<name>A0A272ERZ2_9RHOO</name>
<evidence type="ECO:0000313" key="9">
    <source>
        <dbReference type="Proteomes" id="UP000216107"/>
    </source>
</evidence>
<evidence type="ECO:0000256" key="5">
    <source>
        <dbReference type="SAM" id="MobiDB-lite"/>
    </source>
</evidence>
<organism evidence="8 9">
    <name type="scientific">Candidatus Dactylopiibacterium carminicum</name>
    <dbReference type="NCBI Taxonomy" id="857335"/>
    <lineage>
        <taxon>Bacteria</taxon>
        <taxon>Pseudomonadati</taxon>
        <taxon>Pseudomonadota</taxon>
        <taxon>Betaproteobacteria</taxon>
        <taxon>Rhodocyclales</taxon>
        <taxon>Rhodocyclaceae</taxon>
        <taxon>Candidatus Dactylopiibacterium</taxon>
    </lineage>
</organism>
<dbReference type="InterPro" id="IPR000962">
    <property type="entry name" value="Znf_DskA_TraR"/>
</dbReference>
<dbReference type="Proteomes" id="UP000216107">
    <property type="component" value="Unassembled WGS sequence"/>
</dbReference>
<gene>
    <name evidence="7" type="ORF">BGI27_00990</name>
    <name evidence="8" type="ORF">CGU29_11375</name>
</gene>
<evidence type="ECO:0000256" key="3">
    <source>
        <dbReference type="ARBA" id="ARBA00022833"/>
    </source>
</evidence>
<dbReference type="Proteomes" id="UP000623509">
    <property type="component" value="Unassembled WGS sequence"/>
</dbReference>